<proteinExistence type="predicted"/>
<reference evidence="2 3" key="1">
    <citation type="journal article" date="2013" name="BMC Genomics">
        <title>Reconstruction of the lipid metabolism for the microalga Monoraphidium neglectum from its genome sequence reveals characteristics suitable for biofuel production.</title>
        <authorList>
            <person name="Bogen C."/>
            <person name="Al-Dilaimi A."/>
            <person name="Albersmeier A."/>
            <person name="Wichmann J."/>
            <person name="Grundmann M."/>
            <person name="Rupp O."/>
            <person name="Lauersen K.J."/>
            <person name="Blifernez-Klassen O."/>
            <person name="Kalinowski J."/>
            <person name="Goesmann A."/>
            <person name="Mussgnug J.H."/>
            <person name="Kruse O."/>
        </authorList>
    </citation>
    <scope>NUCLEOTIDE SEQUENCE [LARGE SCALE GENOMIC DNA]</scope>
    <source>
        <strain evidence="2 3">SAG 48.87</strain>
    </source>
</reference>
<gene>
    <name evidence="2" type="ORF">MNEG_9957</name>
</gene>
<dbReference type="RefSeq" id="XP_013897022.1">
    <property type="nucleotide sequence ID" value="XM_014041568.1"/>
</dbReference>
<dbReference type="AlphaFoldDB" id="A0A0D2JEM0"/>
<evidence type="ECO:0000256" key="1">
    <source>
        <dbReference type="SAM" id="MobiDB-lite"/>
    </source>
</evidence>
<dbReference type="SUPFAM" id="SSF48452">
    <property type="entry name" value="TPR-like"/>
    <property type="match status" value="1"/>
</dbReference>
<evidence type="ECO:0000313" key="2">
    <source>
        <dbReference type="EMBL" id="KIY98002.1"/>
    </source>
</evidence>
<keyword evidence="3" id="KW-1185">Reference proteome</keyword>
<feature type="compositionally biased region" description="Low complexity" evidence="1">
    <location>
        <begin position="458"/>
        <end position="475"/>
    </location>
</feature>
<dbReference type="KEGG" id="mng:MNEG_9957"/>
<dbReference type="EMBL" id="KK102346">
    <property type="protein sequence ID" value="KIY98002.1"/>
    <property type="molecule type" value="Genomic_DNA"/>
</dbReference>
<dbReference type="OrthoDB" id="546631at2759"/>
<feature type="region of interest" description="Disordered" evidence="1">
    <location>
        <begin position="437"/>
        <end position="475"/>
    </location>
</feature>
<evidence type="ECO:0000313" key="3">
    <source>
        <dbReference type="Proteomes" id="UP000054498"/>
    </source>
</evidence>
<feature type="compositionally biased region" description="Basic and acidic residues" evidence="1">
    <location>
        <begin position="447"/>
        <end position="457"/>
    </location>
</feature>
<dbReference type="InterPro" id="IPR011990">
    <property type="entry name" value="TPR-like_helical_dom_sf"/>
</dbReference>
<dbReference type="GeneID" id="25742832"/>
<sequence length="475" mass="49409">MEATAHIASLVVRDQHCKSDLTGCDLPESATHVVGVLSKWAAPDAGWDRVLSSVSLYDIARHAYQQAQYDEAIIALEESLALRLFAYADQPTLDKWQQARARARSGGLVLPGSLFRRQKMDLANILVLRSDCLVQLAQEQQDVDDLTEATELLNLATALLKAANELVPDSVNALRRRAQTVAKVALDLLPRLKPARVAEVLSHYGVSCPAGKPGKGGGGGGGCAGGGMEGLARLVPLLRLPVVVRGAGAGARLEAPDDPFASHVTALLRRPAEHVAQYMQRVFFRLLTMVPMDYLAELDVACRKRNPAGRCVSYLPHWVTAQAITVDKRTGLVHVSSPSACGAGDDDECGCCGSGGGGEGGGGGGDGKAAASAAALLPAAARRGGAAGACVCGLRRLDADGAVAGPPLAGGHYDESGAGMQLCGFLHIRAIPPGVELPSSGGSLTPEEQRELQRKAAEGAAAEARPGARPAPWTT</sequence>
<name>A0A0D2JEM0_9CHLO</name>
<dbReference type="Proteomes" id="UP000054498">
    <property type="component" value="Unassembled WGS sequence"/>
</dbReference>
<organism evidence="2 3">
    <name type="scientific">Monoraphidium neglectum</name>
    <dbReference type="NCBI Taxonomy" id="145388"/>
    <lineage>
        <taxon>Eukaryota</taxon>
        <taxon>Viridiplantae</taxon>
        <taxon>Chlorophyta</taxon>
        <taxon>core chlorophytes</taxon>
        <taxon>Chlorophyceae</taxon>
        <taxon>CS clade</taxon>
        <taxon>Sphaeropleales</taxon>
        <taxon>Selenastraceae</taxon>
        <taxon>Monoraphidium</taxon>
    </lineage>
</organism>
<accession>A0A0D2JEM0</accession>
<dbReference type="Gene3D" id="1.25.40.10">
    <property type="entry name" value="Tetratricopeptide repeat domain"/>
    <property type="match status" value="1"/>
</dbReference>
<protein>
    <submittedName>
        <fullName evidence="2">Uncharacterized protein</fullName>
    </submittedName>
</protein>